<evidence type="ECO:0000256" key="9">
    <source>
        <dbReference type="ARBA" id="ARBA00031449"/>
    </source>
</evidence>
<dbReference type="SUPFAM" id="SSF55620">
    <property type="entry name" value="Tetrahydrobiopterin biosynthesis enzymes-like"/>
    <property type="match status" value="1"/>
</dbReference>
<evidence type="ECO:0000256" key="7">
    <source>
        <dbReference type="ARBA" id="ARBA00022833"/>
    </source>
</evidence>
<evidence type="ECO:0000256" key="8">
    <source>
        <dbReference type="ARBA" id="ARBA00023239"/>
    </source>
</evidence>
<evidence type="ECO:0000256" key="6">
    <source>
        <dbReference type="ARBA" id="ARBA00022723"/>
    </source>
</evidence>
<keyword evidence="7" id="KW-0862">Zinc</keyword>
<reference evidence="11 12" key="1">
    <citation type="submission" date="2019-08" db="EMBL/GenBank/DDBJ databases">
        <title>100 year-old enigma solved: identification of Planctomyces bekefii, the type genus and species of the phylum Planctomycetes.</title>
        <authorList>
            <person name="Svetlana D.N."/>
            <person name="Overmann J."/>
        </authorList>
    </citation>
    <scope>NUCLEOTIDE SEQUENCE [LARGE SCALE GENOMIC DNA]</scope>
    <source>
        <strain evidence="11">Phe10_nw2017</strain>
    </source>
</reference>
<proteinExistence type="inferred from homology"/>
<name>A0A5C6MAE1_9PLAN</name>
<dbReference type="EMBL" id="SRHE01000046">
    <property type="protein sequence ID" value="TWW11778.1"/>
    <property type="molecule type" value="Genomic_DNA"/>
</dbReference>
<dbReference type="PANTHER" id="PTHR12589:SF7">
    <property type="entry name" value="6-PYRUVOYL TETRAHYDROBIOPTERIN SYNTHASE"/>
    <property type="match status" value="1"/>
</dbReference>
<comment type="catalytic activity">
    <reaction evidence="10">
        <text>7,8-dihydroneopterin 3'-triphosphate + H2O = 6-carboxy-5,6,7,8-tetrahydropterin + triphosphate + acetaldehyde + 2 H(+)</text>
        <dbReference type="Rhea" id="RHEA:27966"/>
        <dbReference type="ChEBI" id="CHEBI:15343"/>
        <dbReference type="ChEBI" id="CHEBI:15377"/>
        <dbReference type="ChEBI" id="CHEBI:15378"/>
        <dbReference type="ChEBI" id="CHEBI:18036"/>
        <dbReference type="ChEBI" id="CHEBI:58462"/>
        <dbReference type="ChEBI" id="CHEBI:61032"/>
        <dbReference type="EC" id="4.1.2.50"/>
    </reaction>
</comment>
<evidence type="ECO:0000313" key="12">
    <source>
        <dbReference type="Proteomes" id="UP000321083"/>
    </source>
</evidence>
<dbReference type="UniPathway" id="UPA00391"/>
<keyword evidence="8" id="KW-0456">Lyase</keyword>
<reference evidence="11 12" key="2">
    <citation type="submission" date="2019-08" db="EMBL/GenBank/DDBJ databases">
        <authorList>
            <person name="Henke P."/>
        </authorList>
    </citation>
    <scope>NUCLEOTIDE SEQUENCE [LARGE SCALE GENOMIC DNA]</scope>
    <source>
        <strain evidence="11">Phe10_nw2017</strain>
    </source>
</reference>
<evidence type="ECO:0000256" key="3">
    <source>
        <dbReference type="ARBA" id="ARBA00008900"/>
    </source>
</evidence>
<dbReference type="Pfam" id="PF01242">
    <property type="entry name" value="PTPS"/>
    <property type="match status" value="1"/>
</dbReference>
<gene>
    <name evidence="11" type="ORF">E3A20_04110</name>
</gene>
<dbReference type="GO" id="GO:0046872">
    <property type="term" value="F:metal ion binding"/>
    <property type="evidence" value="ECO:0007669"/>
    <property type="project" value="UniProtKB-KW"/>
</dbReference>
<sequence>MIIQKEYKFYAAHRNETLKDKCSNLHGHRYGVRCFFEVERDGEISTLFGEFDSRMEPWIKEYYDHGMLINVNDPLYESLQEHCRRTGEQLKMKLFNGPTSVENLAWMLFTEVTDMGFRLAQLEIRETDTSVISYTREDWIRDNRLFASLRSPGAATP</sequence>
<dbReference type="PANTHER" id="PTHR12589">
    <property type="entry name" value="PYRUVOYL TETRAHYDROBIOPTERIN SYNTHASE"/>
    <property type="match status" value="1"/>
</dbReference>
<evidence type="ECO:0000313" key="11">
    <source>
        <dbReference type="EMBL" id="TWW11778.1"/>
    </source>
</evidence>
<protein>
    <recommendedName>
        <fullName evidence="5">6-carboxy-5,6,7,8-tetrahydropterin synthase</fullName>
        <ecNumber evidence="4">4.1.2.50</ecNumber>
    </recommendedName>
    <alternativeName>
        <fullName evidence="9">Queuosine biosynthesis protein QueD</fullName>
    </alternativeName>
</protein>
<comment type="cofactor">
    <cofactor evidence="1">
        <name>Zn(2+)</name>
        <dbReference type="ChEBI" id="CHEBI:29105"/>
    </cofactor>
</comment>
<keyword evidence="6" id="KW-0479">Metal-binding</keyword>
<dbReference type="AlphaFoldDB" id="A0A5C6MAE1"/>
<keyword evidence="12" id="KW-1185">Reference proteome</keyword>
<dbReference type="InterPro" id="IPR007115">
    <property type="entry name" value="6-PTP_synth/QueD"/>
</dbReference>
<dbReference type="GO" id="GO:0070497">
    <property type="term" value="F:6-carboxytetrahydropterin synthase activity"/>
    <property type="evidence" value="ECO:0007669"/>
    <property type="project" value="UniProtKB-EC"/>
</dbReference>
<comment type="pathway">
    <text evidence="2">Purine metabolism; 7-cyano-7-deazaguanine biosynthesis.</text>
</comment>
<accession>A0A5C6MAE1</accession>
<evidence type="ECO:0000256" key="1">
    <source>
        <dbReference type="ARBA" id="ARBA00001947"/>
    </source>
</evidence>
<dbReference type="InterPro" id="IPR038418">
    <property type="entry name" value="6-PTP_synth/QueD_sf"/>
</dbReference>
<evidence type="ECO:0000256" key="4">
    <source>
        <dbReference type="ARBA" id="ARBA00012982"/>
    </source>
</evidence>
<dbReference type="Gene3D" id="3.30.479.10">
    <property type="entry name" value="6-pyruvoyl tetrahydropterin synthase/QueD"/>
    <property type="match status" value="1"/>
</dbReference>
<evidence type="ECO:0000256" key="5">
    <source>
        <dbReference type="ARBA" id="ARBA00018141"/>
    </source>
</evidence>
<dbReference type="EC" id="4.1.2.50" evidence="4"/>
<evidence type="ECO:0000256" key="2">
    <source>
        <dbReference type="ARBA" id="ARBA00005061"/>
    </source>
</evidence>
<dbReference type="Proteomes" id="UP000321083">
    <property type="component" value="Unassembled WGS sequence"/>
</dbReference>
<organism evidence="11 12">
    <name type="scientific">Planctomyces bekefii</name>
    <dbReference type="NCBI Taxonomy" id="1653850"/>
    <lineage>
        <taxon>Bacteria</taxon>
        <taxon>Pseudomonadati</taxon>
        <taxon>Planctomycetota</taxon>
        <taxon>Planctomycetia</taxon>
        <taxon>Planctomycetales</taxon>
        <taxon>Planctomycetaceae</taxon>
        <taxon>Planctomyces</taxon>
    </lineage>
</organism>
<evidence type="ECO:0000256" key="10">
    <source>
        <dbReference type="ARBA" id="ARBA00048807"/>
    </source>
</evidence>
<comment type="similarity">
    <text evidence="3">Belongs to the PTPS family. QueD subfamily.</text>
</comment>
<comment type="caution">
    <text evidence="11">The sequence shown here is derived from an EMBL/GenBank/DDBJ whole genome shotgun (WGS) entry which is preliminary data.</text>
</comment>